<reference evidence="2 3" key="1">
    <citation type="submission" date="2019-01" db="EMBL/GenBank/DDBJ databases">
        <authorList>
            <person name="Chen W.-M."/>
        </authorList>
    </citation>
    <scope>NUCLEOTIDE SEQUENCE [LARGE SCALE GENOMIC DNA]</scope>
    <source>
        <strain evidence="2 3">KYPC3</strain>
    </source>
</reference>
<name>A0A437QMI7_9GAMM</name>
<dbReference type="InterPro" id="IPR038696">
    <property type="entry name" value="IalB_sf"/>
</dbReference>
<sequence>MINQFKTTATNHHHAFFKLLSQCVVGASLFGAGLLTSAAVQANETTFGDWKMFCQPTCVLTQNLTDPARPGVRFAVQMAKVTESKAILVQLNFPLGIYLQKPIGVAIGPYRTEVPMTVCLPGGCKAVFEMSAEMRAAILDQPVMHVGFFATDEKPNKITFLLNGLAAGITELEKGSATSNPK</sequence>
<keyword evidence="1" id="KW-0732">Signal</keyword>
<gene>
    <name evidence="2" type="ORF">EOE67_12980</name>
</gene>
<dbReference type="Gene3D" id="2.60.40.1880">
    <property type="entry name" value="Invasion associated locus B (IalB) protein"/>
    <property type="match status" value="1"/>
</dbReference>
<evidence type="ECO:0008006" key="4">
    <source>
        <dbReference type="Google" id="ProtNLM"/>
    </source>
</evidence>
<proteinExistence type="predicted"/>
<dbReference type="Proteomes" id="UP000283077">
    <property type="component" value="Unassembled WGS sequence"/>
</dbReference>
<keyword evidence="3" id="KW-1185">Reference proteome</keyword>
<dbReference type="OrthoDB" id="7057139at2"/>
<feature type="signal peptide" evidence="1">
    <location>
        <begin position="1"/>
        <end position="42"/>
    </location>
</feature>
<dbReference type="EMBL" id="SACS01000013">
    <property type="protein sequence ID" value="RVU35734.1"/>
    <property type="molecule type" value="Genomic_DNA"/>
</dbReference>
<dbReference type="RefSeq" id="WP_127699558.1">
    <property type="nucleotide sequence ID" value="NZ_SACS01000013.1"/>
</dbReference>
<protein>
    <recommendedName>
        <fullName evidence="4">Invasion associated locus B family protein</fullName>
    </recommendedName>
</protein>
<organism evidence="2 3">
    <name type="scientific">Rheinheimera riviphila</name>
    <dbReference type="NCBI Taxonomy" id="1834037"/>
    <lineage>
        <taxon>Bacteria</taxon>
        <taxon>Pseudomonadati</taxon>
        <taxon>Pseudomonadota</taxon>
        <taxon>Gammaproteobacteria</taxon>
        <taxon>Chromatiales</taxon>
        <taxon>Chromatiaceae</taxon>
        <taxon>Rheinheimera</taxon>
    </lineage>
</organism>
<feature type="chain" id="PRO_5019588393" description="Invasion associated locus B family protein" evidence="1">
    <location>
        <begin position="43"/>
        <end position="182"/>
    </location>
</feature>
<accession>A0A437QMI7</accession>
<dbReference type="AlphaFoldDB" id="A0A437QMI7"/>
<evidence type="ECO:0000256" key="1">
    <source>
        <dbReference type="SAM" id="SignalP"/>
    </source>
</evidence>
<dbReference type="InterPro" id="IPR010642">
    <property type="entry name" value="Invasion_prot_B"/>
</dbReference>
<comment type="caution">
    <text evidence="2">The sequence shown here is derived from an EMBL/GenBank/DDBJ whole genome shotgun (WGS) entry which is preliminary data.</text>
</comment>
<dbReference type="Pfam" id="PF06776">
    <property type="entry name" value="IalB"/>
    <property type="match status" value="1"/>
</dbReference>
<evidence type="ECO:0000313" key="3">
    <source>
        <dbReference type="Proteomes" id="UP000283077"/>
    </source>
</evidence>
<evidence type="ECO:0000313" key="2">
    <source>
        <dbReference type="EMBL" id="RVU35734.1"/>
    </source>
</evidence>